<sequence length="80" mass="9302">MRLHLISRGMFFMIDRDIMNIYTKVLKEGWTVGNIRNVGGVYVVFLRCPDRSSCSTIWLVPPDYRAPDINYSVMQQGIFV</sequence>
<dbReference type="AlphaFoldDB" id="A0A0F9HYL4"/>
<organism evidence="1">
    <name type="scientific">marine sediment metagenome</name>
    <dbReference type="NCBI Taxonomy" id="412755"/>
    <lineage>
        <taxon>unclassified sequences</taxon>
        <taxon>metagenomes</taxon>
        <taxon>ecological metagenomes</taxon>
    </lineage>
</organism>
<reference evidence="1" key="1">
    <citation type="journal article" date="2015" name="Nature">
        <title>Complex archaea that bridge the gap between prokaryotes and eukaryotes.</title>
        <authorList>
            <person name="Spang A."/>
            <person name="Saw J.H."/>
            <person name="Jorgensen S.L."/>
            <person name="Zaremba-Niedzwiedzka K."/>
            <person name="Martijn J."/>
            <person name="Lind A.E."/>
            <person name="van Eijk R."/>
            <person name="Schleper C."/>
            <person name="Guy L."/>
            <person name="Ettema T.J."/>
        </authorList>
    </citation>
    <scope>NUCLEOTIDE SEQUENCE</scope>
</reference>
<comment type="caution">
    <text evidence="1">The sequence shown here is derived from an EMBL/GenBank/DDBJ whole genome shotgun (WGS) entry which is preliminary data.</text>
</comment>
<evidence type="ECO:0000313" key="1">
    <source>
        <dbReference type="EMBL" id="KKM20242.1"/>
    </source>
</evidence>
<dbReference type="EMBL" id="LAZR01013808">
    <property type="protein sequence ID" value="KKM20242.1"/>
    <property type="molecule type" value="Genomic_DNA"/>
</dbReference>
<proteinExistence type="predicted"/>
<gene>
    <name evidence="1" type="ORF">LCGC14_1647430</name>
</gene>
<name>A0A0F9HYL4_9ZZZZ</name>
<accession>A0A0F9HYL4</accession>
<protein>
    <submittedName>
        <fullName evidence="1">Uncharacterized protein</fullName>
    </submittedName>
</protein>